<dbReference type="Gene3D" id="6.10.140.2220">
    <property type="match status" value="1"/>
</dbReference>
<keyword evidence="1" id="KW-0479">Metal-binding</keyword>
<accession>K0TD09</accession>
<dbReference type="PANTHER" id="PTHR11102:SF147">
    <property type="entry name" value="SEL1L ADAPTOR SUBUNIT OF ERAD E3 UBIQUITIN LIGASE"/>
    <property type="match status" value="1"/>
</dbReference>
<evidence type="ECO:0000313" key="8">
    <source>
        <dbReference type="EMBL" id="EJK71366.1"/>
    </source>
</evidence>
<evidence type="ECO:0000256" key="4">
    <source>
        <dbReference type="ARBA" id="ARBA00038101"/>
    </source>
</evidence>
<dbReference type="SUPFAM" id="SSF144232">
    <property type="entry name" value="HIT/MYND zinc finger-like"/>
    <property type="match status" value="1"/>
</dbReference>
<evidence type="ECO:0000256" key="5">
    <source>
        <dbReference type="PROSITE-ProRule" id="PRU00134"/>
    </source>
</evidence>
<keyword evidence="3" id="KW-0862">Zinc</keyword>
<reference evidence="8 9" key="1">
    <citation type="journal article" date="2012" name="Genome Biol.">
        <title>Genome and low-iron response of an oceanic diatom adapted to chronic iron limitation.</title>
        <authorList>
            <person name="Lommer M."/>
            <person name="Specht M."/>
            <person name="Roy A.S."/>
            <person name="Kraemer L."/>
            <person name="Andreson R."/>
            <person name="Gutowska M.A."/>
            <person name="Wolf J."/>
            <person name="Bergner S.V."/>
            <person name="Schilhabel M.B."/>
            <person name="Klostermeier U.C."/>
            <person name="Beiko R.G."/>
            <person name="Rosenstiel P."/>
            <person name="Hippler M."/>
            <person name="Laroche J."/>
        </authorList>
    </citation>
    <scope>NUCLEOTIDE SEQUENCE [LARGE SCALE GENOMIC DNA]</scope>
    <source>
        <strain evidence="8 9">CCMP1005</strain>
    </source>
</reference>
<comment type="caution">
    <text evidence="8">The sequence shown here is derived from an EMBL/GenBank/DDBJ whole genome shotgun (WGS) entry which is preliminary data.</text>
</comment>
<dbReference type="InterPro" id="IPR050767">
    <property type="entry name" value="Sel1_AlgK"/>
</dbReference>
<evidence type="ECO:0000256" key="1">
    <source>
        <dbReference type="ARBA" id="ARBA00022723"/>
    </source>
</evidence>
<dbReference type="AlphaFoldDB" id="K0TD09"/>
<dbReference type="SUPFAM" id="SSF81901">
    <property type="entry name" value="HCP-like"/>
    <property type="match status" value="1"/>
</dbReference>
<protein>
    <recommendedName>
        <fullName evidence="7">MYND-type domain-containing protein</fullName>
    </recommendedName>
</protein>
<feature type="non-terminal residue" evidence="8">
    <location>
        <position position="1"/>
    </location>
</feature>
<keyword evidence="9" id="KW-1185">Reference proteome</keyword>
<keyword evidence="2 5" id="KW-0863">Zinc-finger</keyword>
<feature type="compositionally biased region" description="Basic and acidic residues" evidence="6">
    <location>
        <begin position="22"/>
        <end position="32"/>
    </location>
</feature>
<name>K0TD09_THAOC</name>
<dbReference type="SUPFAM" id="SSF57850">
    <property type="entry name" value="RING/U-box"/>
    <property type="match status" value="1"/>
</dbReference>
<evidence type="ECO:0000256" key="6">
    <source>
        <dbReference type="SAM" id="MobiDB-lite"/>
    </source>
</evidence>
<dbReference type="InterPro" id="IPR006597">
    <property type="entry name" value="Sel1-like"/>
</dbReference>
<dbReference type="Pfam" id="PF08238">
    <property type="entry name" value="Sel1"/>
    <property type="match status" value="3"/>
</dbReference>
<dbReference type="Gene3D" id="1.25.40.10">
    <property type="entry name" value="Tetratricopeptide repeat domain"/>
    <property type="match status" value="1"/>
</dbReference>
<evidence type="ECO:0000259" key="7">
    <source>
        <dbReference type="PROSITE" id="PS50865"/>
    </source>
</evidence>
<dbReference type="PROSITE" id="PS01360">
    <property type="entry name" value="ZF_MYND_1"/>
    <property type="match status" value="1"/>
</dbReference>
<dbReference type="eggNOG" id="KOG1550">
    <property type="taxonomic scope" value="Eukaryota"/>
</dbReference>
<evidence type="ECO:0000256" key="3">
    <source>
        <dbReference type="ARBA" id="ARBA00022833"/>
    </source>
</evidence>
<feature type="region of interest" description="Disordered" evidence="6">
    <location>
        <begin position="19"/>
        <end position="142"/>
    </location>
</feature>
<feature type="region of interest" description="Disordered" evidence="6">
    <location>
        <begin position="428"/>
        <end position="450"/>
    </location>
</feature>
<evidence type="ECO:0000313" key="9">
    <source>
        <dbReference type="Proteomes" id="UP000266841"/>
    </source>
</evidence>
<organism evidence="8 9">
    <name type="scientific">Thalassiosira oceanica</name>
    <name type="common">Marine diatom</name>
    <dbReference type="NCBI Taxonomy" id="159749"/>
    <lineage>
        <taxon>Eukaryota</taxon>
        <taxon>Sar</taxon>
        <taxon>Stramenopiles</taxon>
        <taxon>Ochrophyta</taxon>
        <taxon>Bacillariophyta</taxon>
        <taxon>Coscinodiscophyceae</taxon>
        <taxon>Thalassiosirophycidae</taxon>
        <taxon>Thalassiosirales</taxon>
        <taxon>Thalassiosiraceae</taxon>
        <taxon>Thalassiosira</taxon>
    </lineage>
</organism>
<feature type="compositionally biased region" description="Basic and acidic residues" evidence="6">
    <location>
        <begin position="82"/>
        <end position="105"/>
    </location>
</feature>
<dbReference type="PROSITE" id="PS50865">
    <property type="entry name" value="ZF_MYND_2"/>
    <property type="match status" value="1"/>
</dbReference>
<comment type="similarity">
    <text evidence="4">Belongs to the sel-1 family.</text>
</comment>
<sequence>EDPHVRPVRERPARLRVAARLGDLREPDRGVDRQGLPGQGLDGQPVARGEEQAPQVLHTHGPTVFVREMKSREQSSRTPSEVSDRFNSDTGKDSASNKRRREDGGRPVSGDKQQGIEGQSPPAIKDLERSESTPTRSNVGRRADITMSCVPVLNDGDEVCANCGRQGSDTVKLKNCTACLLVKYCGVDCQRAHRKQHKKTCKQRAAELEDKRLYSQGHERSEGDFCPICTLPIPLPTGEHSTLNACCMKFICRGCYVAAGIRGMFDCPYCRTRYPDNDADELAMINARVSKKDPVAINLLGGQCFYGRLGLQKDSRKAVEVWTEAAELGSVEALYNLGLAHERGEGVKQDKAKGFEFFKRAAMQGHVQSRYNLGCLEGQKGNHDRALRHFLISAKMGHKNSLDTIKKMFMDGLATKEQYTQVLKGHQEAVEEMKSHDRDEAKRLRDEQGL</sequence>
<dbReference type="InterPro" id="IPR011990">
    <property type="entry name" value="TPR-like_helical_dom_sf"/>
</dbReference>
<dbReference type="OrthoDB" id="2242379at2759"/>
<dbReference type="SMART" id="SM00671">
    <property type="entry name" value="SEL1"/>
    <property type="match status" value="3"/>
</dbReference>
<dbReference type="PANTHER" id="PTHR11102">
    <property type="entry name" value="SEL-1-LIKE PROTEIN"/>
    <property type="match status" value="1"/>
</dbReference>
<dbReference type="Pfam" id="PF01753">
    <property type="entry name" value="zf-MYND"/>
    <property type="match status" value="1"/>
</dbReference>
<dbReference type="Proteomes" id="UP000266841">
    <property type="component" value="Unassembled WGS sequence"/>
</dbReference>
<proteinExistence type="inferred from homology"/>
<dbReference type="GO" id="GO:0036503">
    <property type="term" value="P:ERAD pathway"/>
    <property type="evidence" value="ECO:0007669"/>
    <property type="project" value="TreeGrafter"/>
</dbReference>
<dbReference type="EMBL" id="AGNL01007331">
    <property type="protein sequence ID" value="EJK71366.1"/>
    <property type="molecule type" value="Genomic_DNA"/>
</dbReference>
<dbReference type="GO" id="GO:0008270">
    <property type="term" value="F:zinc ion binding"/>
    <property type="evidence" value="ECO:0007669"/>
    <property type="project" value="UniProtKB-KW"/>
</dbReference>
<dbReference type="GO" id="GO:0005789">
    <property type="term" value="C:endoplasmic reticulum membrane"/>
    <property type="evidence" value="ECO:0007669"/>
    <property type="project" value="TreeGrafter"/>
</dbReference>
<evidence type="ECO:0000256" key="2">
    <source>
        <dbReference type="ARBA" id="ARBA00022771"/>
    </source>
</evidence>
<feature type="domain" description="MYND-type" evidence="7">
    <location>
        <begin position="160"/>
        <end position="201"/>
    </location>
</feature>
<dbReference type="InterPro" id="IPR002893">
    <property type="entry name" value="Znf_MYND"/>
</dbReference>
<gene>
    <name evidence="8" type="ORF">THAOC_07211</name>
</gene>